<feature type="transmembrane region" description="Helical" evidence="2">
    <location>
        <begin position="142"/>
        <end position="159"/>
    </location>
</feature>
<dbReference type="STRING" id="3914.A0A0L9U2S9"/>
<evidence type="ECO:0000313" key="3">
    <source>
        <dbReference type="EMBL" id="KOM37138.1"/>
    </source>
</evidence>
<evidence type="ECO:0000256" key="2">
    <source>
        <dbReference type="SAM" id="Phobius"/>
    </source>
</evidence>
<sequence>MKNLERIIWLSASRRERPSNSKPGRSSSAQRRGRSASAQRRLVQRAEDGRPESGRSSRERRSLAQLAENARPDACRPEGTLVQRAEEAAQRTLVQQRGRSSYQPFTADMWCATTVSFFVIGIVIWILEHRVNSDFRGPPKKQIVIMLMYAFVASYDNLLRPVY</sequence>
<dbReference type="AlphaFoldDB" id="A0A0L9U2S9"/>
<gene>
    <name evidence="3" type="ORF">LR48_Vigan03g051900</name>
</gene>
<dbReference type="EMBL" id="CM003373">
    <property type="protein sequence ID" value="KOM37138.1"/>
    <property type="molecule type" value="Genomic_DNA"/>
</dbReference>
<reference evidence="4" key="1">
    <citation type="journal article" date="2015" name="Proc. Natl. Acad. Sci. U.S.A.">
        <title>Genome sequencing of adzuki bean (Vigna angularis) provides insight into high starch and low fat accumulation and domestication.</title>
        <authorList>
            <person name="Yang K."/>
            <person name="Tian Z."/>
            <person name="Chen C."/>
            <person name="Luo L."/>
            <person name="Zhao B."/>
            <person name="Wang Z."/>
            <person name="Yu L."/>
            <person name="Li Y."/>
            <person name="Sun Y."/>
            <person name="Li W."/>
            <person name="Chen Y."/>
            <person name="Li Y."/>
            <person name="Zhang Y."/>
            <person name="Ai D."/>
            <person name="Zhao J."/>
            <person name="Shang C."/>
            <person name="Ma Y."/>
            <person name="Wu B."/>
            <person name="Wang M."/>
            <person name="Gao L."/>
            <person name="Sun D."/>
            <person name="Zhang P."/>
            <person name="Guo F."/>
            <person name="Wang W."/>
            <person name="Li Y."/>
            <person name="Wang J."/>
            <person name="Varshney R.K."/>
            <person name="Wang J."/>
            <person name="Ling H.Q."/>
            <person name="Wan P."/>
        </authorList>
    </citation>
    <scope>NUCLEOTIDE SEQUENCE</scope>
    <source>
        <strain evidence="4">cv. Jingnong 6</strain>
    </source>
</reference>
<accession>A0A0L9U2S9</accession>
<feature type="transmembrane region" description="Helical" evidence="2">
    <location>
        <begin position="107"/>
        <end position="127"/>
    </location>
</feature>
<dbReference type="PANTHER" id="PTHR18966">
    <property type="entry name" value="IONOTROPIC GLUTAMATE RECEPTOR"/>
    <property type="match status" value="1"/>
</dbReference>
<feature type="compositionally biased region" description="Basic and acidic residues" evidence="1">
    <location>
        <begin position="44"/>
        <end position="62"/>
    </location>
</feature>
<feature type="compositionally biased region" description="Low complexity" evidence="1">
    <location>
        <begin position="24"/>
        <end position="41"/>
    </location>
</feature>
<dbReference type="InterPro" id="IPR015683">
    <property type="entry name" value="Ionotropic_Glu_rcpt"/>
</dbReference>
<dbReference type="Gene3D" id="1.10.287.70">
    <property type="match status" value="1"/>
</dbReference>
<evidence type="ECO:0000256" key="1">
    <source>
        <dbReference type="SAM" id="MobiDB-lite"/>
    </source>
</evidence>
<protein>
    <submittedName>
        <fullName evidence="3">Uncharacterized protein</fullName>
    </submittedName>
</protein>
<dbReference type="Proteomes" id="UP000053144">
    <property type="component" value="Chromosome 3"/>
</dbReference>
<evidence type="ECO:0000313" key="4">
    <source>
        <dbReference type="Proteomes" id="UP000053144"/>
    </source>
</evidence>
<keyword evidence="2" id="KW-0472">Membrane</keyword>
<keyword evidence="2" id="KW-1133">Transmembrane helix</keyword>
<proteinExistence type="predicted"/>
<keyword evidence="2" id="KW-0812">Transmembrane</keyword>
<name>A0A0L9U2S9_PHAAN</name>
<organism evidence="3 4">
    <name type="scientific">Phaseolus angularis</name>
    <name type="common">Azuki bean</name>
    <name type="synonym">Vigna angularis</name>
    <dbReference type="NCBI Taxonomy" id="3914"/>
    <lineage>
        <taxon>Eukaryota</taxon>
        <taxon>Viridiplantae</taxon>
        <taxon>Streptophyta</taxon>
        <taxon>Embryophyta</taxon>
        <taxon>Tracheophyta</taxon>
        <taxon>Spermatophyta</taxon>
        <taxon>Magnoliopsida</taxon>
        <taxon>eudicotyledons</taxon>
        <taxon>Gunneridae</taxon>
        <taxon>Pentapetalae</taxon>
        <taxon>rosids</taxon>
        <taxon>fabids</taxon>
        <taxon>Fabales</taxon>
        <taxon>Fabaceae</taxon>
        <taxon>Papilionoideae</taxon>
        <taxon>50 kb inversion clade</taxon>
        <taxon>NPAAA clade</taxon>
        <taxon>indigoferoid/millettioid clade</taxon>
        <taxon>Phaseoleae</taxon>
        <taxon>Vigna</taxon>
    </lineage>
</organism>
<feature type="region of interest" description="Disordered" evidence="1">
    <location>
        <begin position="10"/>
        <end position="78"/>
    </location>
</feature>
<dbReference type="Gramene" id="KOM37138">
    <property type="protein sequence ID" value="KOM37138"/>
    <property type="gene ID" value="LR48_Vigan03g051900"/>
</dbReference>